<accession>A0A151ITB4</accession>
<dbReference type="Proteomes" id="UP000078492">
    <property type="component" value="Unassembled WGS sequence"/>
</dbReference>
<reference evidence="1 2" key="1">
    <citation type="submission" date="2015-09" db="EMBL/GenBank/DDBJ databases">
        <title>Trachymyrmex cornetzi WGS genome.</title>
        <authorList>
            <person name="Nygaard S."/>
            <person name="Hu H."/>
            <person name="Boomsma J."/>
            <person name="Zhang G."/>
        </authorList>
    </citation>
    <scope>NUCLEOTIDE SEQUENCE [LARGE SCALE GENOMIC DNA]</scope>
    <source>
        <strain evidence="1">Tcor2-1</strain>
        <tissue evidence="1">Whole body</tissue>
    </source>
</reference>
<name>A0A151ITB4_9HYME</name>
<organism evidence="1 2">
    <name type="scientific">Trachymyrmex cornetzi</name>
    <dbReference type="NCBI Taxonomy" id="471704"/>
    <lineage>
        <taxon>Eukaryota</taxon>
        <taxon>Metazoa</taxon>
        <taxon>Ecdysozoa</taxon>
        <taxon>Arthropoda</taxon>
        <taxon>Hexapoda</taxon>
        <taxon>Insecta</taxon>
        <taxon>Pterygota</taxon>
        <taxon>Neoptera</taxon>
        <taxon>Endopterygota</taxon>
        <taxon>Hymenoptera</taxon>
        <taxon>Apocrita</taxon>
        <taxon>Aculeata</taxon>
        <taxon>Formicoidea</taxon>
        <taxon>Formicidae</taxon>
        <taxon>Myrmicinae</taxon>
        <taxon>Trachymyrmex</taxon>
    </lineage>
</organism>
<evidence type="ECO:0000313" key="1">
    <source>
        <dbReference type="EMBL" id="KYN10192.1"/>
    </source>
</evidence>
<proteinExistence type="predicted"/>
<evidence type="ECO:0000313" key="2">
    <source>
        <dbReference type="Proteomes" id="UP000078492"/>
    </source>
</evidence>
<dbReference type="AlphaFoldDB" id="A0A151ITB4"/>
<dbReference type="EMBL" id="KQ981029">
    <property type="protein sequence ID" value="KYN10192.1"/>
    <property type="molecule type" value="Genomic_DNA"/>
</dbReference>
<keyword evidence="2" id="KW-1185">Reference proteome</keyword>
<gene>
    <name evidence="1" type="ORF">ALC57_17685</name>
</gene>
<sequence length="143" mass="15408">ILLPFLIVSVVSPNMARKANLSSENCSLAGGPFVIQKSMSLVSSSPSESELHMTPVFFSLLRLRLFSAKSRVDISFGTSGIRKASFSLLVTSCLLKALLRSGTFSTAGSHLTEISVKLLHLSVIQIAVVFSSLLLVEKFKSFS</sequence>
<protein>
    <submittedName>
        <fullName evidence="1">Uncharacterized protein</fullName>
    </submittedName>
</protein>
<feature type="non-terminal residue" evidence="1">
    <location>
        <position position="1"/>
    </location>
</feature>